<keyword evidence="2" id="KW-1185">Reference proteome</keyword>
<evidence type="ECO:0000313" key="1">
    <source>
        <dbReference type="EMBL" id="GBL84009.1"/>
    </source>
</evidence>
<accession>A0A4Y2AXM9</accession>
<protein>
    <submittedName>
        <fullName evidence="1">Uncharacterized protein</fullName>
    </submittedName>
</protein>
<dbReference type="Proteomes" id="UP000499080">
    <property type="component" value="Unassembled WGS sequence"/>
</dbReference>
<name>A0A4Y2AXM9_ARAVE</name>
<dbReference type="AlphaFoldDB" id="A0A4Y2AXM9"/>
<sequence>MVIAVDRGRVWNSNSVGFPFIPLVHKNEIQLFEAGDKSPVCGESVGRGNVCGNQNGEIRWGERVLSPKSENPAYGRKGNKRIEAVVSAFWSHRECSTYMNGLKIGTVWSAATPFGLEWSHRECPASMNVFSTAISRAETRISPFIYNAYFLGRIICFRSDDSQVPKKCCDDSQVPKKCSDDSQVPKKCSDEGTAEGGKRRLVIPIYILLGTIAKCIVAQGSYFKENTK</sequence>
<gene>
    <name evidence="1" type="ORF">AVEN_100873_1</name>
</gene>
<reference evidence="1 2" key="1">
    <citation type="journal article" date="2019" name="Sci. Rep.">
        <title>Orb-weaving spider Araneus ventricosus genome elucidates the spidroin gene catalogue.</title>
        <authorList>
            <person name="Kono N."/>
            <person name="Nakamura H."/>
            <person name="Ohtoshi R."/>
            <person name="Moran D.A.P."/>
            <person name="Shinohara A."/>
            <person name="Yoshida Y."/>
            <person name="Fujiwara M."/>
            <person name="Mori M."/>
            <person name="Tomita M."/>
            <person name="Arakawa K."/>
        </authorList>
    </citation>
    <scope>NUCLEOTIDE SEQUENCE [LARGE SCALE GENOMIC DNA]</scope>
</reference>
<organism evidence="1 2">
    <name type="scientific">Araneus ventricosus</name>
    <name type="common">Orbweaver spider</name>
    <name type="synonym">Epeira ventricosa</name>
    <dbReference type="NCBI Taxonomy" id="182803"/>
    <lineage>
        <taxon>Eukaryota</taxon>
        <taxon>Metazoa</taxon>
        <taxon>Ecdysozoa</taxon>
        <taxon>Arthropoda</taxon>
        <taxon>Chelicerata</taxon>
        <taxon>Arachnida</taxon>
        <taxon>Araneae</taxon>
        <taxon>Araneomorphae</taxon>
        <taxon>Entelegynae</taxon>
        <taxon>Araneoidea</taxon>
        <taxon>Araneidae</taxon>
        <taxon>Araneus</taxon>
    </lineage>
</organism>
<dbReference type="EMBL" id="BGPR01000035">
    <property type="protein sequence ID" value="GBL84009.1"/>
    <property type="molecule type" value="Genomic_DNA"/>
</dbReference>
<evidence type="ECO:0000313" key="2">
    <source>
        <dbReference type="Proteomes" id="UP000499080"/>
    </source>
</evidence>
<proteinExistence type="predicted"/>
<comment type="caution">
    <text evidence="1">The sequence shown here is derived from an EMBL/GenBank/DDBJ whole genome shotgun (WGS) entry which is preliminary data.</text>
</comment>